<reference evidence="1" key="1">
    <citation type="submission" date="2019-11" db="EMBL/GenBank/DDBJ databases">
        <title>The nuclear and mitochondrial genomes of Frieseomelitta varia - a highly eusocial stingless bee (Meliponini) with a permanently sterile worker caste.</title>
        <authorList>
            <person name="Freitas F.C.P."/>
            <person name="Lourenco A.P."/>
            <person name="Nunes F.M.F."/>
            <person name="Paschoal A.R."/>
            <person name="Abreu F.C.P."/>
            <person name="Barbin F.O."/>
            <person name="Bataglia L."/>
            <person name="Cardoso-Junior C.A.M."/>
            <person name="Cervoni M.S."/>
            <person name="Silva S.R."/>
            <person name="Dalarmi F."/>
            <person name="Del Lama M.A."/>
            <person name="Depintor T.S."/>
            <person name="Ferreira K.M."/>
            <person name="Goria P.S."/>
            <person name="Jaskot M.C."/>
            <person name="Lago D.C."/>
            <person name="Luna-Lucena D."/>
            <person name="Moda L.M."/>
            <person name="Nascimento L."/>
            <person name="Pedrino M."/>
            <person name="Rabico F.O."/>
            <person name="Sanches F.C."/>
            <person name="Santos D.E."/>
            <person name="Santos C.G."/>
            <person name="Vieira J."/>
            <person name="Lopes T.F."/>
            <person name="Barchuk A.R."/>
            <person name="Hartfelder K."/>
            <person name="Simoes Z.L.P."/>
            <person name="Bitondi M.M.G."/>
            <person name="Pinheiro D.G."/>
        </authorList>
    </citation>
    <scope>NUCLEOTIDE SEQUENCE</scope>
    <source>
        <strain evidence="1">USP_RPSP 00005682</strain>
        <tissue evidence="1">Whole individual</tissue>
    </source>
</reference>
<sequence>MEIMEDGNLVDRVRILLQRDMQYYQEMQTVLKEPLCSRISGGKLDFPRHASFVAVKIVAWWETDFQAAFKRHSGLSLMENKSSATAENEEERVIKKIQPSEFVLLVVDTADKLLEHLHLLIQESLDHADLTVLTATLGAAALVRNCLWCYNQQAKNLISVQSSEKLNASYKSYHEMAEAVAERLLDLHCRLISLYILNEADSLSWHDTKSFFERERCSFVIQMWWLYIQVDFIFLGTKTDLWSTVSPKMAQRVFSGMLNESLSIIITRFVYGRPSLVRSEQFWTDAFNVLCCTGYLALGACVNANEMIGMRLNKLPTAIRDIHTKCNELLICLLLRGTPLQELYQVFRFGLENLTILQPRREPAPWLLITAPNLVGSIDSDVYISNLPKDRGVILELNVLRHQPQPNWPQLIKVIFMNDYAVAKILLSTLIHKCGNFTSENDFENFKKLRLGGKSCGGFLCGGITCNPSMKVTSALGLYSLMYILTYIAQDPGCVIVPALKQLPDWSSYLDRQQVWNQSRPPWLNAILNPLKNMMYPIIEILLEAVRTGASMYQAMSLVIGCFTELYVTLPSSILKTVLALHDNIPAHCHPIGGNVLLHVLCSSLYTVLIEFSEICETEIQDSSTTREIDYELNFFDPNDIPATVTTLAEAICSIDEDNKHTSQIDDFFQLVKTNVQAPNAEIKETSNTSSIIEIYTDELLFTSSGRQALKLTHELLIRASDLLLYKLRRNDITRLVDNIPETSPLVKPLTHIMFHIEDTTFDQFLIQYEKTNWRKLLTMPLSVTLDHARSQLLSRPEFKNVGELSYKDKEAVCSLKKLCSSIKTAHFKTINMD</sequence>
<protein>
    <submittedName>
        <fullName evidence="1">Uncharacterized protein</fullName>
    </submittedName>
</protein>
<dbReference type="EMBL" id="WNWW01000550">
    <property type="protein sequence ID" value="KAF3423636.1"/>
    <property type="molecule type" value="Genomic_DNA"/>
</dbReference>
<dbReference type="Proteomes" id="UP000655588">
    <property type="component" value="Unassembled WGS sequence"/>
</dbReference>
<evidence type="ECO:0000313" key="2">
    <source>
        <dbReference type="Proteomes" id="UP000655588"/>
    </source>
</evidence>
<gene>
    <name evidence="1" type="ORF">E2986_04524</name>
</gene>
<proteinExistence type="predicted"/>
<evidence type="ECO:0000313" key="1">
    <source>
        <dbReference type="EMBL" id="KAF3423636.1"/>
    </source>
</evidence>
<dbReference type="PANTHER" id="PTHR33960">
    <property type="entry name" value="SIMILAR TO KIAA0825 PROTEIN"/>
    <property type="match status" value="1"/>
</dbReference>
<dbReference type="Pfam" id="PF14906">
    <property type="entry name" value="DUF4495"/>
    <property type="match status" value="1"/>
</dbReference>
<comment type="caution">
    <text evidence="1">The sequence shown here is derived from an EMBL/GenBank/DDBJ whole genome shotgun (WGS) entry which is preliminary data.</text>
</comment>
<accession>A0A833RXK1</accession>
<dbReference type="PANTHER" id="PTHR33960:SF1">
    <property type="entry name" value="SIMILAR TO KIAA0825 PROTEIN"/>
    <property type="match status" value="1"/>
</dbReference>
<name>A0A833RXK1_9HYME</name>
<organism evidence="1 2">
    <name type="scientific">Frieseomelitta varia</name>
    <dbReference type="NCBI Taxonomy" id="561572"/>
    <lineage>
        <taxon>Eukaryota</taxon>
        <taxon>Metazoa</taxon>
        <taxon>Ecdysozoa</taxon>
        <taxon>Arthropoda</taxon>
        <taxon>Hexapoda</taxon>
        <taxon>Insecta</taxon>
        <taxon>Pterygota</taxon>
        <taxon>Neoptera</taxon>
        <taxon>Endopterygota</taxon>
        <taxon>Hymenoptera</taxon>
        <taxon>Apocrita</taxon>
        <taxon>Aculeata</taxon>
        <taxon>Apoidea</taxon>
        <taxon>Anthophila</taxon>
        <taxon>Apidae</taxon>
        <taxon>Frieseomelitta</taxon>
    </lineage>
</organism>
<dbReference type="AlphaFoldDB" id="A0A833RXK1"/>
<keyword evidence="2" id="KW-1185">Reference proteome</keyword>
<dbReference type="InterPro" id="IPR027993">
    <property type="entry name" value="DUF4495"/>
</dbReference>